<organism evidence="1 2">
    <name type="scientific">Rosistilla ulvae</name>
    <dbReference type="NCBI Taxonomy" id="1930277"/>
    <lineage>
        <taxon>Bacteria</taxon>
        <taxon>Pseudomonadati</taxon>
        <taxon>Planctomycetota</taxon>
        <taxon>Planctomycetia</taxon>
        <taxon>Pirellulales</taxon>
        <taxon>Pirellulaceae</taxon>
        <taxon>Rosistilla</taxon>
    </lineage>
</organism>
<dbReference type="KEGG" id="ruv:EC9_28500"/>
<dbReference type="EMBL" id="CP036261">
    <property type="protein sequence ID" value="QDS88659.1"/>
    <property type="molecule type" value="Genomic_DNA"/>
</dbReference>
<accession>A0A517M1G7</accession>
<reference evidence="1 2" key="1">
    <citation type="submission" date="2019-02" db="EMBL/GenBank/DDBJ databases">
        <title>Deep-cultivation of Planctomycetes and their phenomic and genomic characterization uncovers novel biology.</title>
        <authorList>
            <person name="Wiegand S."/>
            <person name="Jogler M."/>
            <person name="Boedeker C."/>
            <person name="Pinto D."/>
            <person name="Vollmers J."/>
            <person name="Rivas-Marin E."/>
            <person name="Kohn T."/>
            <person name="Peeters S.H."/>
            <person name="Heuer A."/>
            <person name="Rast P."/>
            <person name="Oberbeckmann S."/>
            <person name="Bunk B."/>
            <person name="Jeske O."/>
            <person name="Meyerdierks A."/>
            <person name="Storesund J.E."/>
            <person name="Kallscheuer N."/>
            <person name="Luecker S."/>
            <person name="Lage O.M."/>
            <person name="Pohl T."/>
            <person name="Merkel B.J."/>
            <person name="Hornburger P."/>
            <person name="Mueller R.-W."/>
            <person name="Bruemmer F."/>
            <person name="Labrenz M."/>
            <person name="Spormann A.M."/>
            <person name="Op den Camp H."/>
            <person name="Overmann J."/>
            <person name="Amann R."/>
            <person name="Jetten M.S.M."/>
            <person name="Mascher T."/>
            <person name="Medema M.H."/>
            <person name="Devos D.P."/>
            <person name="Kaster A.-K."/>
            <person name="Ovreas L."/>
            <person name="Rohde M."/>
            <person name="Galperin M.Y."/>
            <person name="Jogler C."/>
        </authorList>
    </citation>
    <scope>NUCLEOTIDE SEQUENCE [LARGE SCALE GENOMIC DNA]</scope>
    <source>
        <strain evidence="1 2">EC9</strain>
    </source>
</reference>
<evidence type="ECO:0000313" key="2">
    <source>
        <dbReference type="Proteomes" id="UP000319557"/>
    </source>
</evidence>
<dbReference type="Proteomes" id="UP000319557">
    <property type="component" value="Chromosome"/>
</dbReference>
<evidence type="ECO:0000313" key="1">
    <source>
        <dbReference type="EMBL" id="QDS88659.1"/>
    </source>
</evidence>
<name>A0A517M1G7_9BACT</name>
<proteinExistence type="predicted"/>
<dbReference type="AlphaFoldDB" id="A0A517M1G7"/>
<sequence length="888" mass="96890">MFSHSYSIWECESSGGNERADYFATLGGGKKESKNLRKKRLEYRHIFPPKVCLVMKPHCLIVAIAWIAAAPLAVRAQDPFAAPAGGADPFGGAAAMPAGNAPFGEPAAPAAGQAATEVEALPDPLVLELQRYSRGNNEKLALAIRSAVQIADWDQVAAFLDLLSAKKLSDAESATIASTIRSNYLLRIQQYPELSDAQRDAIGKVIAGAQKYAEDRQRIRREIARLDSASEGERLDAIANLRNGGLASVAELAAAYVADKPVASRTQLLDMLRRFEDQGGVAMRQFALHGKPSTRARAVQALLDLDLAGSMPDFVAAYHATEASGEERDVARKAFAAAGLRGIPSVEEAEIYLGSRVDRAADWASRAANDGAVQRVWKLEDDQQTLQWLEVPRRLALASAAADAATRYRRVQGSAAETRITGEIADLTYRIMQNADFGSADDFAARYGESGPDEAQMTLLQRALAAAIERRNEYASIAAIRLLKQTAAKGLLLSNGATPTGLVEAAMHSTPRVRYEAAIAASEIDYRQGYSGSSELLHRWLEMSALQRRPTALILEARRHLTRDKLSWLESLGYDVEIVSSVASLLRRIDAGGDIQLVVCSSQPYDRPIIETVDLIRRRPLGGEVPILIYCQLGKTLWDEDLREPILDRSKKIIVDVAGSESALAAAEEPNETGLPRVRRTEIRLDTSRGERFRQIRAKHAVREERNRVAQNLGTRWPAPVAVVEDITSPQGLALMIRDLTQSLPMPALTAEERRRYTDAAMVSLAKVASPDEPHNPYDFRSHEQELTSAIQAGGFSTAGLSLLSTLGTPSSQLTLANLVDSVALPLKIRQSAAEAFRLSVERFGTRIDRQSVARQYERYNAAADDSDRAALGVILDAMEQRANATSR</sequence>
<protein>
    <submittedName>
        <fullName evidence="1">Uncharacterized protein</fullName>
    </submittedName>
</protein>
<keyword evidence="2" id="KW-1185">Reference proteome</keyword>
<gene>
    <name evidence="1" type="ORF">EC9_28500</name>
</gene>